<dbReference type="GO" id="GO:0005096">
    <property type="term" value="F:GTPase activator activity"/>
    <property type="evidence" value="ECO:0007669"/>
    <property type="project" value="UniProtKB-KW"/>
</dbReference>
<comment type="caution">
    <text evidence="4">The sequence shown here is derived from an EMBL/GenBank/DDBJ whole genome shotgun (WGS) entry which is preliminary data.</text>
</comment>
<keyword evidence="5" id="KW-1185">Reference proteome</keyword>
<keyword evidence="1" id="KW-0343">GTPase activation</keyword>
<dbReference type="PANTHER" id="PTHR24113:SF12">
    <property type="entry name" value="RAN GTPASE-ACTIVATING PROTEIN 1"/>
    <property type="match status" value="1"/>
</dbReference>
<proteinExistence type="predicted"/>
<dbReference type="InterPro" id="IPR032675">
    <property type="entry name" value="LRR_dom_sf"/>
</dbReference>
<dbReference type="InterPro" id="IPR001611">
    <property type="entry name" value="Leu-rich_rpt"/>
</dbReference>
<dbReference type="PANTHER" id="PTHR24113">
    <property type="entry name" value="RAN GTPASE-ACTIVATING PROTEIN 1"/>
    <property type="match status" value="1"/>
</dbReference>
<accession>A0AAD7U5Z4</accession>
<keyword evidence="2" id="KW-0433">Leucine-rich repeat</keyword>
<dbReference type="Gene3D" id="3.80.10.10">
    <property type="entry name" value="Ribonuclease Inhibitor"/>
    <property type="match status" value="3"/>
</dbReference>
<dbReference type="SMART" id="SM00368">
    <property type="entry name" value="LRR_RI"/>
    <property type="match status" value="5"/>
</dbReference>
<evidence type="ECO:0000256" key="2">
    <source>
        <dbReference type="ARBA" id="ARBA00022614"/>
    </source>
</evidence>
<dbReference type="InterPro" id="IPR027038">
    <property type="entry name" value="RanGap"/>
</dbReference>
<evidence type="ECO:0000313" key="5">
    <source>
        <dbReference type="Proteomes" id="UP001230188"/>
    </source>
</evidence>
<dbReference type="GO" id="GO:0048471">
    <property type="term" value="C:perinuclear region of cytoplasm"/>
    <property type="evidence" value="ECO:0007669"/>
    <property type="project" value="TreeGrafter"/>
</dbReference>
<gene>
    <name evidence="4" type="ORF">CTAYLR_010387</name>
</gene>
<evidence type="ECO:0000313" key="4">
    <source>
        <dbReference type="EMBL" id="KAJ8598907.1"/>
    </source>
</evidence>
<reference evidence="4" key="1">
    <citation type="submission" date="2023-01" db="EMBL/GenBank/DDBJ databases">
        <title>Metagenome sequencing of chrysophaentin producing Chrysophaeum taylorii.</title>
        <authorList>
            <person name="Davison J."/>
            <person name="Bewley C."/>
        </authorList>
    </citation>
    <scope>NUCLEOTIDE SEQUENCE</scope>
    <source>
        <strain evidence="4">NIES-1699</strain>
    </source>
</reference>
<organism evidence="4 5">
    <name type="scientific">Chrysophaeum taylorii</name>
    <dbReference type="NCBI Taxonomy" id="2483200"/>
    <lineage>
        <taxon>Eukaryota</taxon>
        <taxon>Sar</taxon>
        <taxon>Stramenopiles</taxon>
        <taxon>Ochrophyta</taxon>
        <taxon>Pelagophyceae</taxon>
        <taxon>Pelagomonadales</taxon>
        <taxon>Pelagomonadaceae</taxon>
        <taxon>Chrysophaeum</taxon>
    </lineage>
</organism>
<dbReference type="SUPFAM" id="SSF52047">
    <property type="entry name" value="RNI-like"/>
    <property type="match status" value="1"/>
</dbReference>
<dbReference type="AlphaFoldDB" id="A0AAD7U5Z4"/>
<dbReference type="EMBL" id="JAQMWT010000620">
    <property type="protein sequence ID" value="KAJ8598907.1"/>
    <property type="molecule type" value="Genomic_DNA"/>
</dbReference>
<dbReference type="Proteomes" id="UP001230188">
    <property type="component" value="Unassembled WGS sequence"/>
</dbReference>
<sequence>MTAWSAAAKRGVEDLVDGVREGRLRSLVILRHRKFGASEAVALAAAMRASSSSLTELRCSGHDLSVEGARALGEAIASSSSMRILDAGSATLGNEGAAALAPCARALTTLELEAKGIGDEGLKAVARELGASQRLKELNVARNCFGDDGLRALVAAATKSESLEIVDASDNGRVESGVADFVASGIKELRCQSLRQGAFDVVVAARAVGTSKLERLDVSACELSTREIAVLAPAVMKIKELRIAHNSVTDVGAGAIADALKTEKARLDVLDVSSNEISGRGLAALVASHAVVHLFAHNNSIGDDGASRVASAILSAEPPDRVPLETLGLAASDLGDRGAEAGFFVFFSKGVALAPVVEIGGNKAIGDVGIAALRRACDRRPGLEIAQEVAAAAAAMGN</sequence>
<dbReference type="GO" id="GO:0031267">
    <property type="term" value="F:small GTPase binding"/>
    <property type="evidence" value="ECO:0007669"/>
    <property type="project" value="TreeGrafter"/>
</dbReference>
<dbReference type="GO" id="GO:0006913">
    <property type="term" value="P:nucleocytoplasmic transport"/>
    <property type="evidence" value="ECO:0007669"/>
    <property type="project" value="TreeGrafter"/>
</dbReference>
<evidence type="ECO:0000256" key="1">
    <source>
        <dbReference type="ARBA" id="ARBA00022468"/>
    </source>
</evidence>
<keyword evidence="3" id="KW-0677">Repeat</keyword>
<name>A0AAD7U5Z4_9STRA</name>
<protein>
    <submittedName>
        <fullName evidence="4">Uncharacterized protein</fullName>
    </submittedName>
</protein>
<dbReference type="GO" id="GO:0005634">
    <property type="term" value="C:nucleus"/>
    <property type="evidence" value="ECO:0007669"/>
    <property type="project" value="TreeGrafter"/>
</dbReference>
<dbReference type="GO" id="GO:0005829">
    <property type="term" value="C:cytosol"/>
    <property type="evidence" value="ECO:0007669"/>
    <property type="project" value="TreeGrafter"/>
</dbReference>
<evidence type="ECO:0000256" key="3">
    <source>
        <dbReference type="ARBA" id="ARBA00022737"/>
    </source>
</evidence>
<dbReference type="Pfam" id="PF13516">
    <property type="entry name" value="LRR_6"/>
    <property type="match status" value="3"/>
</dbReference>